<protein>
    <submittedName>
        <fullName evidence="3">Membrane protein, putative</fullName>
    </submittedName>
</protein>
<dbReference type="Proteomes" id="UP000034883">
    <property type="component" value="Chromosome"/>
</dbReference>
<evidence type="ECO:0000313" key="3">
    <source>
        <dbReference type="EMBL" id="AKF08293.1"/>
    </source>
</evidence>
<feature type="domain" description="DUF4159" evidence="2">
    <location>
        <begin position="58"/>
        <end position="251"/>
    </location>
</feature>
<evidence type="ECO:0000313" key="4">
    <source>
        <dbReference type="Proteomes" id="UP000034883"/>
    </source>
</evidence>
<reference evidence="3 4" key="1">
    <citation type="submission" date="2015-03" db="EMBL/GenBank/DDBJ databases">
        <title>Genome assembly of Sandaracinus amylolyticus DSM 53668.</title>
        <authorList>
            <person name="Sharma G."/>
            <person name="Subramanian S."/>
        </authorList>
    </citation>
    <scope>NUCLEOTIDE SEQUENCE [LARGE SCALE GENOMIC DNA]</scope>
    <source>
        <strain evidence="3 4">DSM 53668</strain>
    </source>
</reference>
<sequence length="274" mass="30341">MRARCGTLHQPSQHPRGVARTAMTLACALIAAALAPHAMTPTTARALGESSLFDVRSVDYEGGHPRPRETAPRRLAWEVRKRTSIDTRLEPSRVRLDDPSIFETPFLYWSGDAAFPPLSEPEIAGLRRFLGFGGFVLIDDASPEDDGFDASIRRELARAMPDAPLARLPAQHTVFRSFYLLQRPEGRVAGPDHLEGITLGDRVALVYSRHDLGGAWARDNLGTWEHSVTPGGEAQRERAIRLGVNLAMYSLCLDYKDDQVHAPFIMRRRGAAIP</sequence>
<organism evidence="3 4">
    <name type="scientific">Sandaracinus amylolyticus</name>
    <dbReference type="NCBI Taxonomy" id="927083"/>
    <lineage>
        <taxon>Bacteria</taxon>
        <taxon>Pseudomonadati</taxon>
        <taxon>Myxococcota</taxon>
        <taxon>Polyangia</taxon>
        <taxon>Polyangiales</taxon>
        <taxon>Sandaracinaceae</taxon>
        <taxon>Sandaracinus</taxon>
    </lineage>
</organism>
<dbReference type="Pfam" id="PF13709">
    <property type="entry name" value="DUF4159"/>
    <property type="match status" value="1"/>
</dbReference>
<dbReference type="RefSeq" id="WP_169791560.1">
    <property type="nucleotide sequence ID" value="NZ_CP011125.1"/>
</dbReference>
<dbReference type="Gene3D" id="3.40.50.12140">
    <property type="entry name" value="Domain of unknown function DUF4159"/>
    <property type="match status" value="1"/>
</dbReference>
<dbReference type="KEGG" id="samy:DB32_005442"/>
<feature type="signal peptide" evidence="1">
    <location>
        <begin position="1"/>
        <end position="38"/>
    </location>
</feature>
<keyword evidence="4" id="KW-1185">Reference proteome</keyword>
<keyword evidence="1" id="KW-0732">Signal</keyword>
<evidence type="ECO:0000256" key="1">
    <source>
        <dbReference type="SAM" id="SignalP"/>
    </source>
</evidence>
<dbReference type="InterPro" id="IPR025297">
    <property type="entry name" value="DUF4159"/>
</dbReference>
<name>A0A0F6W5W2_9BACT</name>
<dbReference type="EMBL" id="CP011125">
    <property type="protein sequence ID" value="AKF08293.1"/>
    <property type="molecule type" value="Genomic_DNA"/>
</dbReference>
<accession>A0A0F6W5W2</accession>
<dbReference type="STRING" id="927083.DB32_005442"/>
<feature type="chain" id="PRO_5002511603" evidence="1">
    <location>
        <begin position="39"/>
        <end position="274"/>
    </location>
</feature>
<proteinExistence type="predicted"/>
<gene>
    <name evidence="3" type="ORF">DB32_005442</name>
</gene>
<evidence type="ECO:0000259" key="2">
    <source>
        <dbReference type="Pfam" id="PF13709"/>
    </source>
</evidence>
<dbReference type="AlphaFoldDB" id="A0A0F6W5W2"/>